<keyword evidence="5 8" id="KW-0408">Iron</keyword>
<feature type="domain" description="Radical SAM core" evidence="9">
    <location>
        <begin position="16"/>
        <end position="211"/>
    </location>
</feature>
<feature type="binding site" evidence="8">
    <location>
        <position position="33"/>
    </location>
    <ligand>
        <name>[4Fe-4S] cluster</name>
        <dbReference type="ChEBI" id="CHEBI:49883"/>
        <note>4Fe-4S-S-AdoMet</note>
    </ligand>
</feature>
<feature type="binding site" evidence="8">
    <location>
        <position position="25"/>
    </location>
    <ligand>
        <name>substrate</name>
    </ligand>
</feature>
<feature type="binding site" evidence="8">
    <location>
        <position position="70"/>
    </location>
    <ligand>
        <name>S-adenosyl-L-methionine</name>
        <dbReference type="ChEBI" id="CHEBI:59789"/>
    </ligand>
</feature>
<evidence type="ECO:0000256" key="4">
    <source>
        <dbReference type="ARBA" id="ARBA00022842"/>
    </source>
</evidence>
<feature type="binding site" evidence="8">
    <location>
        <begin position="10"/>
        <end position="12"/>
    </location>
    <ligand>
        <name>substrate</name>
    </ligand>
</feature>
<sequence>MRMTEIFLSLQGETSSVGLPTIFVRTNRCNLRCTYCDTTYAFYGGYSMSIDEIMDQIRSYGYKRVCLTGGEPLVQPREELQAFFDRLAEEGYELSVETGGSIDIGQWRLHRPRQRWIVDMKVPSSGESHRMCFQNLEQVAYPDEVKFVCGSEEDYLWSRHLIERYRLQGRAHILFGPVWGQLEPRLLAGWILRDRLDARLQLQIHKIIWDPAARGV</sequence>
<keyword evidence="6 8" id="KW-0411">Iron-sulfur</keyword>
<evidence type="ECO:0000313" key="10">
    <source>
        <dbReference type="EMBL" id="BDG62164.1"/>
    </source>
</evidence>
<dbReference type="PANTHER" id="PTHR42836:SF1">
    <property type="entry name" value="7-CARBOXY-7-DEAZAGUANINE SYNTHASE"/>
    <property type="match status" value="1"/>
</dbReference>
<evidence type="ECO:0000256" key="5">
    <source>
        <dbReference type="ARBA" id="ARBA00023004"/>
    </source>
</evidence>
<dbReference type="GO" id="GO:0000287">
    <property type="term" value="F:magnesium ion binding"/>
    <property type="evidence" value="ECO:0007669"/>
    <property type="project" value="UniProtKB-UniRule"/>
</dbReference>
<feature type="binding site" evidence="8">
    <location>
        <position position="38"/>
    </location>
    <ligand>
        <name>Mg(2+)</name>
        <dbReference type="ChEBI" id="CHEBI:18420"/>
    </ligand>
</feature>
<evidence type="ECO:0000313" key="11">
    <source>
        <dbReference type="Proteomes" id="UP001163687"/>
    </source>
</evidence>
<keyword evidence="2 8" id="KW-0949">S-adenosyl-L-methionine</keyword>
<protein>
    <recommendedName>
        <fullName evidence="8">7-carboxy-7-deazaguanine synthase</fullName>
        <shortName evidence="8">CDG synthase</shortName>
        <ecNumber evidence="8">4.3.99.3</ecNumber>
    </recommendedName>
    <alternativeName>
        <fullName evidence="8">Queuosine biosynthesis protein QueE</fullName>
    </alternativeName>
</protein>
<dbReference type="GO" id="GO:0051539">
    <property type="term" value="F:4 iron, 4 sulfur cluster binding"/>
    <property type="evidence" value="ECO:0007669"/>
    <property type="project" value="UniProtKB-UniRule"/>
</dbReference>
<evidence type="ECO:0000256" key="6">
    <source>
        <dbReference type="ARBA" id="ARBA00023014"/>
    </source>
</evidence>
<comment type="similarity">
    <text evidence="8">Belongs to the radical SAM superfamily. 7-carboxy-7-deazaguanine synthase family.</text>
</comment>
<dbReference type="InterPro" id="IPR024924">
    <property type="entry name" value="7-CO-7-deazaguanine_synth-like"/>
</dbReference>
<dbReference type="EC" id="4.3.99.3" evidence="8"/>
<comment type="cofactor">
    <cofactor evidence="8">
        <name>Mg(2+)</name>
        <dbReference type="ChEBI" id="CHEBI:18420"/>
    </cofactor>
</comment>
<feature type="binding site" evidence="8">
    <location>
        <position position="29"/>
    </location>
    <ligand>
        <name>[4Fe-4S] cluster</name>
        <dbReference type="ChEBI" id="CHEBI:49883"/>
        <note>4Fe-4S-S-AdoMet</note>
    </ligand>
</feature>
<dbReference type="InterPro" id="IPR007197">
    <property type="entry name" value="rSAM"/>
</dbReference>
<feature type="binding site" evidence="8">
    <location>
        <begin position="35"/>
        <end position="37"/>
    </location>
    <ligand>
        <name>S-adenosyl-L-methionine</name>
        <dbReference type="ChEBI" id="CHEBI:59789"/>
    </ligand>
</feature>
<evidence type="ECO:0000256" key="1">
    <source>
        <dbReference type="ARBA" id="ARBA00022485"/>
    </source>
</evidence>
<dbReference type="SFLD" id="SFLDS00029">
    <property type="entry name" value="Radical_SAM"/>
    <property type="match status" value="1"/>
</dbReference>
<gene>
    <name evidence="8 10" type="primary">queE</name>
    <name evidence="10" type="ORF">caldi_32540</name>
</gene>
<dbReference type="InterPro" id="IPR058240">
    <property type="entry name" value="rSAM_sf"/>
</dbReference>
<comment type="caution">
    <text evidence="8">Lacks conserved residue(s) required for the propagation of feature annotation.</text>
</comment>
<dbReference type="AlphaFoldDB" id="A0AA35GBB3"/>
<dbReference type="PIRSF" id="PIRSF000370">
    <property type="entry name" value="QueE"/>
    <property type="match status" value="1"/>
</dbReference>
<keyword evidence="3 8" id="KW-0479">Metal-binding</keyword>
<keyword evidence="1 8" id="KW-0004">4Fe-4S</keyword>
<evidence type="ECO:0000256" key="3">
    <source>
        <dbReference type="ARBA" id="ARBA00022723"/>
    </source>
</evidence>
<evidence type="ECO:0000256" key="8">
    <source>
        <dbReference type="HAMAP-Rule" id="MF_00917"/>
    </source>
</evidence>
<feature type="binding site" evidence="8">
    <location>
        <position position="68"/>
    </location>
    <ligand>
        <name>substrate</name>
    </ligand>
</feature>
<dbReference type="HAMAP" id="MF_00917">
    <property type="entry name" value="QueE"/>
    <property type="match status" value="1"/>
</dbReference>
<comment type="cofactor">
    <cofactor evidence="8">
        <name>S-adenosyl-L-methionine</name>
        <dbReference type="ChEBI" id="CHEBI:59789"/>
    </cofactor>
    <text evidence="8">Binds 1 S-adenosyl-L-methionine per subunit.</text>
</comment>
<dbReference type="EMBL" id="AP025628">
    <property type="protein sequence ID" value="BDG62164.1"/>
    <property type="molecule type" value="Genomic_DNA"/>
</dbReference>
<comment type="catalytic activity">
    <reaction evidence="8">
        <text>6-carboxy-5,6,7,8-tetrahydropterin + H(+) = 7-carboxy-7-carbaguanine + NH4(+)</text>
        <dbReference type="Rhea" id="RHEA:27974"/>
        <dbReference type="ChEBI" id="CHEBI:15378"/>
        <dbReference type="ChEBI" id="CHEBI:28938"/>
        <dbReference type="ChEBI" id="CHEBI:61032"/>
        <dbReference type="ChEBI" id="CHEBI:61036"/>
        <dbReference type="EC" id="4.3.99.3"/>
    </reaction>
</comment>
<dbReference type="Gene3D" id="3.20.20.70">
    <property type="entry name" value="Aldolase class I"/>
    <property type="match status" value="1"/>
</dbReference>
<dbReference type="GO" id="GO:0016840">
    <property type="term" value="F:carbon-nitrogen lyase activity"/>
    <property type="evidence" value="ECO:0007669"/>
    <property type="project" value="UniProtKB-UniRule"/>
</dbReference>
<organism evidence="10 11">
    <name type="scientific">Caldinitratiruptor microaerophilus</name>
    <dbReference type="NCBI Taxonomy" id="671077"/>
    <lineage>
        <taxon>Bacteria</taxon>
        <taxon>Bacillati</taxon>
        <taxon>Bacillota</taxon>
        <taxon>Clostridia</taxon>
        <taxon>Eubacteriales</taxon>
        <taxon>Symbiobacteriaceae</taxon>
        <taxon>Caldinitratiruptor</taxon>
    </lineage>
</organism>
<keyword evidence="11" id="KW-1185">Reference proteome</keyword>
<reference evidence="10" key="1">
    <citation type="submission" date="2022-03" db="EMBL/GenBank/DDBJ databases">
        <title>Complete genome sequence of Caldinitratiruptor microaerophilus.</title>
        <authorList>
            <person name="Mukaiyama R."/>
            <person name="Nishiyama T."/>
            <person name="Ueda K."/>
        </authorList>
    </citation>
    <scope>NUCLEOTIDE SEQUENCE</scope>
    <source>
        <strain evidence="10">JCM 16183</strain>
    </source>
</reference>
<dbReference type="PANTHER" id="PTHR42836">
    <property type="entry name" value="7-CARBOXY-7-DEAZAGUANINE SYNTHASE"/>
    <property type="match status" value="1"/>
</dbReference>
<accession>A0AA35GBB3</accession>
<dbReference type="GO" id="GO:0008616">
    <property type="term" value="P:tRNA queuosine(34) biosynthetic process"/>
    <property type="evidence" value="ECO:0007669"/>
    <property type="project" value="UniProtKB-UniRule"/>
</dbReference>
<proteinExistence type="inferred from homology"/>
<evidence type="ECO:0000259" key="9">
    <source>
        <dbReference type="PROSITE" id="PS51918"/>
    </source>
</evidence>
<keyword evidence="7 8" id="KW-0456">Lyase</keyword>
<dbReference type="KEGG" id="cmic:caldi_32540"/>
<dbReference type="CDD" id="cd01335">
    <property type="entry name" value="Radical_SAM"/>
    <property type="match status" value="1"/>
</dbReference>
<name>A0AA35GBB3_9FIRM</name>
<dbReference type="Proteomes" id="UP001163687">
    <property type="component" value="Chromosome"/>
</dbReference>
<dbReference type="Pfam" id="PF04055">
    <property type="entry name" value="Radical_SAM"/>
    <property type="match status" value="1"/>
</dbReference>
<evidence type="ECO:0000256" key="2">
    <source>
        <dbReference type="ARBA" id="ARBA00022691"/>
    </source>
</evidence>
<keyword evidence="8" id="KW-0671">Queuosine biosynthesis</keyword>
<dbReference type="SUPFAM" id="SSF102114">
    <property type="entry name" value="Radical SAM enzymes"/>
    <property type="match status" value="1"/>
</dbReference>
<dbReference type="InterPro" id="IPR013785">
    <property type="entry name" value="Aldolase_TIM"/>
</dbReference>
<keyword evidence="4 8" id="KW-0460">Magnesium</keyword>
<comment type="cofactor">
    <cofactor evidence="8">
        <name>[4Fe-4S] cluster</name>
        <dbReference type="ChEBI" id="CHEBI:49883"/>
    </cofactor>
    <text evidence="8">Binds 1 [4Fe-4S] cluster. The cluster is coordinated with 3 cysteines and an exchangeable S-adenosyl-L-methionine.</text>
</comment>
<evidence type="ECO:0000256" key="7">
    <source>
        <dbReference type="ARBA" id="ARBA00023239"/>
    </source>
</evidence>
<comment type="pathway">
    <text evidence="8">Purine metabolism; 7-cyano-7-deazaguanine biosynthesis.</text>
</comment>
<comment type="function">
    <text evidence="8">Catalyzes the complex heterocyclic radical-mediated conversion of 6-carboxy-5,6,7,8-tetrahydropterin (CPH4) to 7-carboxy-7-deazaguanine (CDG), a step common to the biosynthetic pathways of all 7-deazapurine-containing compounds.</text>
</comment>
<comment type="subunit">
    <text evidence="8">Homodimer.</text>
</comment>
<dbReference type="GO" id="GO:1904047">
    <property type="term" value="F:S-adenosyl-L-methionine binding"/>
    <property type="evidence" value="ECO:0007669"/>
    <property type="project" value="UniProtKB-UniRule"/>
</dbReference>
<feature type="binding site" evidence="8">
    <location>
        <position position="36"/>
    </location>
    <ligand>
        <name>[4Fe-4S] cluster</name>
        <dbReference type="ChEBI" id="CHEBI:49883"/>
        <note>4Fe-4S-S-AdoMet</note>
    </ligand>
</feature>
<dbReference type="PROSITE" id="PS51918">
    <property type="entry name" value="RADICAL_SAM"/>
    <property type="match status" value="1"/>
</dbReference>